<dbReference type="RefSeq" id="WP_099555441.1">
    <property type="nucleotide sequence ID" value="NZ_LT960614.1"/>
</dbReference>
<dbReference type="PANTHER" id="PTHR42703:SF1">
    <property type="entry name" value="NA(+)_H(+) ANTIPORTER SUBUNIT D1"/>
    <property type="match status" value="1"/>
</dbReference>
<reference evidence="11" key="1">
    <citation type="submission" date="2017-09" db="EMBL/GenBank/DDBJ databases">
        <title>Genome sequence of Nannocystis excedens DSM 71.</title>
        <authorList>
            <person name="Blom J."/>
        </authorList>
    </citation>
    <scope>NUCLEOTIDE SEQUENCE [LARGE SCALE GENOMIC DNA]</scope>
    <source>
        <strain evidence="11">type strain: E19</strain>
    </source>
</reference>
<keyword evidence="11" id="KW-1185">Reference proteome</keyword>
<evidence type="ECO:0000256" key="4">
    <source>
        <dbReference type="ARBA" id="ARBA00022692"/>
    </source>
</evidence>
<dbReference type="InterPro" id="IPR003918">
    <property type="entry name" value="NADH_UbQ_OxRdtase"/>
</dbReference>
<comment type="subcellular location">
    <subcellularLocation>
        <location evidence="1">Cell membrane</location>
        <topology evidence="1">Multi-pass membrane protein</topology>
    </subcellularLocation>
    <subcellularLocation>
        <location evidence="7">Membrane</location>
        <topology evidence="7">Multi-pass membrane protein</topology>
    </subcellularLocation>
</comment>
<feature type="domain" description="NADH:quinone oxidoreductase/Mrp antiporter transmembrane" evidence="9">
    <location>
        <begin position="151"/>
        <end position="442"/>
    </location>
</feature>
<dbReference type="OrthoDB" id="9768329at2"/>
<sequence>MATTAHGPTVDLALATVTSPPPLSDWLVVVPVVLCLSSAAIALMLRRRVALQPVIAIVALSLLLATDIALLLKVFVDGPIVMVMGKWLAPFGIAFEVDAMGITFATTAAFVALAGAITMRAEFNPLERRYGAYPFLLLLMAGVSGAFLTGDIFNLYVWFEVLLISSFGLIVMGSEKPQIDGAVKYALLNLMATTLFLVATGLLYGTLGTLNMADIARITPTLPSTSPLVPIAALYFFAFGMKAAAFPVNFWLPASYHTPRVVVSALFSGLLTKVGVYALLRTLILMLPVQAAMYTDVAAWVAGLTILVGAFGALAHSDLRRQLGYIIVSGIGAMLVAIAIPNTDAVAGAIFYAVHSMIVMTALYLAAGIMARRTGGSFDLRKLGGLYGADPLLAGIFLVLALAVAGLPPFSGFWPKLMLVDAAISAGHGWLAAAILFGGFLTTLAVGRVWIFAFLRGGPEGTADGTTAFAPVALGTPSTRITLMVPLVVLTLAAILIGVFPAPLHVLSSVAAFGLIDPSTYIGAVYGAAGG</sequence>
<feature type="transmembrane region" description="Helical" evidence="8">
    <location>
        <begin position="26"/>
        <end position="45"/>
    </location>
</feature>
<evidence type="ECO:0000256" key="7">
    <source>
        <dbReference type="RuleBase" id="RU000320"/>
    </source>
</evidence>
<feature type="transmembrane region" description="Helical" evidence="8">
    <location>
        <begin position="54"/>
        <end position="76"/>
    </location>
</feature>
<evidence type="ECO:0000256" key="2">
    <source>
        <dbReference type="ARBA" id="ARBA00005346"/>
    </source>
</evidence>
<feature type="transmembrane region" description="Helical" evidence="8">
    <location>
        <begin position="88"/>
        <end position="118"/>
    </location>
</feature>
<comment type="similarity">
    <text evidence="2">Belongs to the CPA3 antiporters (TC 2.A.63) subunit D family.</text>
</comment>
<dbReference type="Proteomes" id="UP000223606">
    <property type="component" value="Chromosome 1"/>
</dbReference>
<keyword evidence="5 8" id="KW-1133">Transmembrane helix</keyword>
<dbReference type="AlphaFoldDB" id="A0A2C9D3L3"/>
<dbReference type="EMBL" id="LT960614">
    <property type="protein sequence ID" value="SON54856.1"/>
    <property type="molecule type" value="Genomic_DNA"/>
</dbReference>
<evidence type="ECO:0000256" key="8">
    <source>
        <dbReference type="SAM" id="Phobius"/>
    </source>
</evidence>
<evidence type="ECO:0000313" key="10">
    <source>
        <dbReference type="EMBL" id="SON54856.1"/>
    </source>
</evidence>
<protein>
    <submittedName>
        <fullName evidence="10">Na(+)/H(+) antiporter subunit D</fullName>
    </submittedName>
</protein>
<proteinExistence type="inferred from homology"/>
<name>A0A2C9D3L3_9HYPH</name>
<dbReference type="PANTHER" id="PTHR42703">
    <property type="entry name" value="NADH DEHYDROGENASE"/>
    <property type="match status" value="1"/>
</dbReference>
<feature type="transmembrane region" description="Helical" evidence="8">
    <location>
        <begin position="346"/>
        <end position="371"/>
    </location>
</feature>
<dbReference type="InterPro" id="IPR001750">
    <property type="entry name" value="ND/Mrp_TM"/>
</dbReference>
<evidence type="ECO:0000256" key="1">
    <source>
        <dbReference type="ARBA" id="ARBA00004651"/>
    </source>
</evidence>
<keyword evidence="4 7" id="KW-0812">Transmembrane</keyword>
<evidence type="ECO:0000313" key="11">
    <source>
        <dbReference type="Proteomes" id="UP000223606"/>
    </source>
</evidence>
<dbReference type="NCBIfam" id="NF009306">
    <property type="entry name" value="PRK12663.1"/>
    <property type="match status" value="1"/>
</dbReference>
<dbReference type="PRINTS" id="PR01437">
    <property type="entry name" value="NUOXDRDTASE4"/>
</dbReference>
<feature type="transmembrane region" description="Helical" evidence="8">
    <location>
        <begin position="297"/>
        <end position="316"/>
    </location>
</feature>
<feature type="transmembrane region" description="Helical" evidence="8">
    <location>
        <begin position="185"/>
        <end position="207"/>
    </location>
</feature>
<evidence type="ECO:0000256" key="5">
    <source>
        <dbReference type="ARBA" id="ARBA00022989"/>
    </source>
</evidence>
<feature type="transmembrane region" description="Helical" evidence="8">
    <location>
        <begin position="392"/>
        <end position="410"/>
    </location>
</feature>
<dbReference type="GO" id="GO:0008137">
    <property type="term" value="F:NADH dehydrogenase (ubiquinone) activity"/>
    <property type="evidence" value="ECO:0007669"/>
    <property type="project" value="InterPro"/>
</dbReference>
<dbReference type="InterPro" id="IPR050586">
    <property type="entry name" value="CPA3_Na-H_Antiporter_D"/>
</dbReference>
<accession>A0A2C9D3L3</accession>
<keyword evidence="3" id="KW-1003">Cell membrane</keyword>
<dbReference type="GO" id="GO:0005886">
    <property type="term" value="C:plasma membrane"/>
    <property type="evidence" value="ECO:0007669"/>
    <property type="project" value="UniProtKB-SubCell"/>
</dbReference>
<dbReference type="Pfam" id="PF00361">
    <property type="entry name" value="Proton_antipo_M"/>
    <property type="match status" value="1"/>
</dbReference>
<feature type="transmembrane region" description="Helical" evidence="8">
    <location>
        <begin position="261"/>
        <end position="285"/>
    </location>
</feature>
<feature type="transmembrane region" description="Helical" evidence="8">
    <location>
        <begin position="130"/>
        <end position="149"/>
    </location>
</feature>
<feature type="transmembrane region" description="Helical" evidence="8">
    <location>
        <begin position="323"/>
        <end position="340"/>
    </location>
</feature>
<evidence type="ECO:0000256" key="6">
    <source>
        <dbReference type="ARBA" id="ARBA00023136"/>
    </source>
</evidence>
<feature type="transmembrane region" description="Helical" evidence="8">
    <location>
        <begin position="430"/>
        <end position="451"/>
    </location>
</feature>
<dbReference type="KEGG" id="hdi:HDIA_1315"/>
<keyword evidence="6 8" id="KW-0472">Membrane</keyword>
<organism evidence="10 11">
    <name type="scientific">Hartmannibacter diazotrophicus</name>
    <dbReference type="NCBI Taxonomy" id="1482074"/>
    <lineage>
        <taxon>Bacteria</taxon>
        <taxon>Pseudomonadati</taxon>
        <taxon>Pseudomonadota</taxon>
        <taxon>Alphaproteobacteria</taxon>
        <taxon>Hyphomicrobiales</taxon>
        <taxon>Pleomorphomonadaceae</taxon>
        <taxon>Hartmannibacter</taxon>
    </lineage>
</organism>
<dbReference type="GO" id="GO:0042773">
    <property type="term" value="P:ATP synthesis coupled electron transport"/>
    <property type="evidence" value="ECO:0007669"/>
    <property type="project" value="InterPro"/>
</dbReference>
<feature type="transmembrane region" description="Helical" evidence="8">
    <location>
        <begin position="481"/>
        <end position="500"/>
    </location>
</feature>
<feature type="transmembrane region" description="Helical" evidence="8">
    <location>
        <begin position="155"/>
        <end position="173"/>
    </location>
</feature>
<gene>
    <name evidence="10" type="primary">mrpD</name>
    <name evidence="10" type="ORF">HDIA_1315</name>
</gene>
<evidence type="ECO:0000259" key="9">
    <source>
        <dbReference type="Pfam" id="PF00361"/>
    </source>
</evidence>
<feature type="transmembrane region" description="Helical" evidence="8">
    <location>
        <begin position="227"/>
        <end position="252"/>
    </location>
</feature>
<evidence type="ECO:0000256" key="3">
    <source>
        <dbReference type="ARBA" id="ARBA00022475"/>
    </source>
</evidence>